<evidence type="ECO:0000313" key="7">
    <source>
        <dbReference type="Proteomes" id="UP001347796"/>
    </source>
</evidence>
<sequence>MAAPIDLNVARKNLEEALGDTISLYFQNLKNWFKQKISKEDFDLESRKLFKSEEVHLHNEFLLAILSRCQMLGSTLIPKDPTIKPVHSGGSKLLKKGKLKRRLPDGRGDYIQRFSPVNATAYIPVASIRSTDDELRLSFVARECLLPDESMVHGRMLVSAWETGLQEVNETAVKVIVQAVETELKNILSSVLSRRSGYKLRENKFKFAMGSDVINPYLRHSNLLHDYSMDEETTKLSTTGNQIPCLKPPLDIGEAGAAQQLSAITKTPSDKGHVTLYDLLDALQLNRNTIPSHSVYAPTIERIIHKLWHPSHEELDQDSIHQQEINLKQQLANEQSAVS</sequence>
<dbReference type="EMBL" id="JAZGQO010000001">
    <property type="protein sequence ID" value="KAK6194707.1"/>
    <property type="molecule type" value="Genomic_DNA"/>
</dbReference>
<dbReference type="GO" id="GO:0005634">
    <property type="term" value="C:nucleus"/>
    <property type="evidence" value="ECO:0007669"/>
    <property type="project" value="UniProtKB-SubCell"/>
</dbReference>
<evidence type="ECO:0000313" key="6">
    <source>
        <dbReference type="EMBL" id="KAK6194707.1"/>
    </source>
</evidence>
<dbReference type="GO" id="GO:0000124">
    <property type="term" value="C:SAGA complex"/>
    <property type="evidence" value="ECO:0007669"/>
    <property type="project" value="TreeGrafter"/>
</dbReference>
<comment type="similarity">
    <text evidence="2">Belongs to the TADA1 family.</text>
</comment>
<evidence type="ECO:0000256" key="1">
    <source>
        <dbReference type="ARBA" id="ARBA00004123"/>
    </source>
</evidence>
<comment type="caution">
    <text evidence="6">The sequence shown here is derived from an EMBL/GenBank/DDBJ whole genome shotgun (WGS) entry which is preliminary data.</text>
</comment>
<keyword evidence="5" id="KW-0539">Nucleus</keyword>
<keyword evidence="7" id="KW-1185">Reference proteome</keyword>
<evidence type="ECO:0000256" key="3">
    <source>
        <dbReference type="ARBA" id="ARBA00023015"/>
    </source>
</evidence>
<name>A0AAN8KGA4_PATCE</name>
<evidence type="ECO:0000256" key="4">
    <source>
        <dbReference type="ARBA" id="ARBA00023163"/>
    </source>
</evidence>
<dbReference type="PANTHER" id="PTHR21277:SF5">
    <property type="entry name" value="TRANSCRIPTIONAL ADAPTER 1"/>
    <property type="match status" value="1"/>
</dbReference>
<dbReference type="GO" id="GO:0003713">
    <property type="term" value="F:transcription coactivator activity"/>
    <property type="evidence" value="ECO:0007669"/>
    <property type="project" value="TreeGrafter"/>
</dbReference>
<dbReference type="AlphaFoldDB" id="A0AAN8KGA4"/>
<dbReference type="GO" id="GO:0006357">
    <property type="term" value="P:regulation of transcription by RNA polymerase II"/>
    <property type="evidence" value="ECO:0007669"/>
    <property type="project" value="TreeGrafter"/>
</dbReference>
<organism evidence="6 7">
    <name type="scientific">Patella caerulea</name>
    <name type="common">Rayed Mediterranean limpet</name>
    <dbReference type="NCBI Taxonomy" id="87958"/>
    <lineage>
        <taxon>Eukaryota</taxon>
        <taxon>Metazoa</taxon>
        <taxon>Spiralia</taxon>
        <taxon>Lophotrochozoa</taxon>
        <taxon>Mollusca</taxon>
        <taxon>Gastropoda</taxon>
        <taxon>Patellogastropoda</taxon>
        <taxon>Patelloidea</taxon>
        <taxon>Patellidae</taxon>
        <taxon>Patella</taxon>
    </lineage>
</organism>
<accession>A0AAN8KGA4</accession>
<protein>
    <recommendedName>
        <fullName evidence="8">Transcriptional adapter 1-like protein</fullName>
    </recommendedName>
</protein>
<evidence type="ECO:0000256" key="2">
    <source>
        <dbReference type="ARBA" id="ARBA00010314"/>
    </source>
</evidence>
<dbReference type="Pfam" id="PF12767">
    <property type="entry name" value="SAGA-Tad1"/>
    <property type="match status" value="1"/>
</dbReference>
<gene>
    <name evidence="6" type="ORF">SNE40_000290</name>
</gene>
<reference evidence="6 7" key="1">
    <citation type="submission" date="2024-01" db="EMBL/GenBank/DDBJ databases">
        <title>The genome of the rayed Mediterranean limpet Patella caerulea (Linnaeus, 1758).</title>
        <authorList>
            <person name="Anh-Thu Weber A."/>
            <person name="Halstead-Nussloch G."/>
        </authorList>
    </citation>
    <scope>NUCLEOTIDE SEQUENCE [LARGE SCALE GENOMIC DNA]</scope>
    <source>
        <strain evidence="6">AATW-2023a</strain>
        <tissue evidence="6">Whole specimen</tissue>
    </source>
</reference>
<dbReference type="PANTHER" id="PTHR21277">
    <property type="entry name" value="TRANSCRIPTIONAL ADAPTER 1"/>
    <property type="match status" value="1"/>
</dbReference>
<keyword evidence="3" id="KW-0805">Transcription regulation</keyword>
<dbReference type="Proteomes" id="UP001347796">
    <property type="component" value="Unassembled WGS sequence"/>
</dbReference>
<dbReference type="InterPro" id="IPR024738">
    <property type="entry name" value="Hfi1/Tada1"/>
</dbReference>
<keyword evidence="4" id="KW-0804">Transcription</keyword>
<comment type="subcellular location">
    <subcellularLocation>
        <location evidence="1">Nucleus</location>
    </subcellularLocation>
</comment>
<evidence type="ECO:0008006" key="8">
    <source>
        <dbReference type="Google" id="ProtNLM"/>
    </source>
</evidence>
<evidence type="ECO:0000256" key="5">
    <source>
        <dbReference type="ARBA" id="ARBA00023242"/>
    </source>
</evidence>
<dbReference type="CDD" id="cd22934">
    <property type="entry name" value="HFD_TADA1"/>
    <property type="match status" value="1"/>
</dbReference>
<proteinExistence type="inferred from homology"/>